<name>A0A846YID0_9NOCA</name>
<sequence length="150" mass="15995">MTTAGAVMHDDVAHIGVRDKLDTAAQQMRQRGVGALPICDGEGHAVGIVTDRDIVVKCVAQGHNPATATAGEYAQGDELHTVESDADISQALAVMERYQVRRLPVTEHGRLVGIITEADLARNLPEEAVGEFVEAICEQKLPAQTETSTP</sequence>
<comment type="caution">
    <text evidence="4">The sequence shown here is derived from an EMBL/GenBank/DDBJ whole genome shotgun (WGS) entry which is preliminary data.</text>
</comment>
<dbReference type="InterPro" id="IPR046342">
    <property type="entry name" value="CBS_dom_sf"/>
</dbReference>
<protein>
    <submittedName>
        <fullName evidence="4">CBS domain-containing protein</fullName>
    </submittedName>
</protein>
<keyword evidence="1 2" id="KW-0129">CBS domain</keyword>
<dbReference type="AlphaFoldDB" id="A0A846YID0"/>
<dbReference type="PANTHER" id="PTHR43080">
    <property type="entry name" value="CBS DOMAIN-CONTAINING PROTEIN CBSX3, MITOCHONDRIAL"/>
    <property type="match status" value="1"/>
</dbReference>
<feature type="domain" description="CBS" evidence="3">
    <location>
        <begin position="73"/>
        <end position="131"/>
    </location>
</feature>
<keyword evidence="5" id="KW-1185">Reference proteome</keyword>
<evidence type="ECO:0000313" key="4">
    <source>
        <dbReference type="EMBL" id="NKY59376.1"/>
    </source>
</evidence>
<dbReference type="PROSITE" id="PS51371">
    <property type="entry name" value="CBS"/>
    <property type="match status" value="2"/>
</dbReference>
<dbReference type="Pfam" id="PF00571">
    <property type="entry name" value="CBS"/>
    <property type="match status" value="2"/>
</dbReference>
<accession>A0A846YID0</accession>
<proteinExistence type="predicted"/>
<gene>
    <name evidence="4" type="ORF">HGA15_25115</name>
</gene>
<evidence type="ECO:0000259" key="3">
    <source>
        <dbReference type="PROSITE" id="PS51371"/>
    </source>
</evidence>
<dbReference type="Gene3D" id="3.10.580.10">
    <property type="entry name" value="CBS-domain"/>
    <property type="match status" value="1"/>
</dbReference>
<dbReference type="EMBL" id="JAAXOT010000015">
    <property type="protein sequence ID" value="NKY59376.1"/>
    <property type="molecule type" value="Genomic_DNA"/>
</dbReference>
<feature type="domain" description="CBS" evidence="3">
    <location>
        <begin position="8"/>
        <end position="67"/>
    </location>
</feature>
<dbReference type="Proteomes" id="UP000570678">
    <property type="component" value="Unassembled WGS sequence"/>
</dbReference>
<dbReference type="RefSeq" id="WP_062978857.1">
    <property type="nucleotide sequence ID" value="NZ_JAAXOT010000015.1"/>
</dbReference>
<dbReference type="CDD" id="cd04622">
    <property type="entry name" value="CBS_pair_HRP1_like"/>
    <property type="match status" value="1"/>
</dbReference>
<evidence type="ECO:0000313" key="5">
    <source>
        <dbReference type="Proteomes" id="UP000570678"/>
    </source>
</evidence>
<dbReference type="SMART" id="SM00116">
    <property type="entry name" value="CBS"/>
    <property type="match status" value="2"/>
</dbReference>
<dbReference type="SUPFAM" id="SSF54631">
    <property type="entry name" value="CBS-domain pair"/>
    <property type="match status" value="1"/>
</dbReference>
<evidence type="ECO:0000256" key="2">
    <source>
        <dbReference type="PROSITE-ProRule" id="PRU00703"/>
    </source>
</evidence>
<dbReference type="InterPro" id="IPR051257">
    <property type="entry name" value="Diverse_CBS-Domain"/>
</dbReference>
<dbReference type="InterPro" id="IPR000644">
    <property type="entry name" value="CBS_dom"/>
</dbReference>
<organism evidence="4 5">
    <name type="scientific">Nocardia flavorosea</name>
    <dbReference type="NCBI Taxonomy" id="53429"/>
    <lineage>
        <taxon>Bacteria</taxon>
        <taxon>Bacillati</taxon>
        <taxon>Actinomycetota</taxon>
        <taxon>Actinomycetes</taxon>
        <taxon>Mycobacteriales</taxon>
        <taxon>Nocardiaceae</taxon>
        <taxon>Nocardia</taxon>
    </lineage>
</organism>
<reference evidence="4 5" key="1">
    <citation type="submission" date="2020-04" db="EMBL/GenBank/DDBJ databases">
        <title>MicrobeNet Type strains.</title>
        <authorList>
            <person name="Nicholson A.C."/>
        </authorList>
    </citation>
    <scope>NUCLEOTIDE SEQUENCE [LARGE SCALE GENOMIC DNA]</scope>
    <source>
        <strain evidence="4 5">JCM 3332</strain>
    </source>
</reference>
<dbReference type="PANTHER" id="PTHR43080:SF2">
    <property type="entry name" value="CBS DOMAIN-CONTAINING PROTEIN"/>
    <property type="match status" value="1"/>
</dbReference>
<evidence type="ECO:0000256" key="1">
    <source>
        <dbReference type="ARBA" id="ARBA00023122"/>
    </source>
</evidence>